<dbReference type="Proteomes" id="UP000544551">
    <property type="component" value="Unassembled WGS sequence"/>
</dbReference>
<keyword evidence="1" id="KW-1133">Transmembrane helix</keyword>
<evidence type="ECO:0008006" key="6">
    <source>
        <dbReference type="Google" id="ProtNLM"/>
    </source>
</evidence>
<keyword evidence="1" id="KW-0812">Transmembrane</keyword>
<sequence length="63" mass="6582">MNNYTYIGVALGIILAIAIITNAWSLLFLAVILGAVGGVIGAHFDGRINLGEIWNNVVGKGRG</sequence>
<proteinExistence type="predicted"/>
<keyword evidence="1" id="KW-0472">Membrane</keyword>
<evidence type="ECO:0000313" key="5">
    <source>
        <dbReference type="Proteomes" id="UP000544551"/>
    </source>
</evidence>
<dbReference type="EMBL" id="JABAFZ010000004">
    <property type="protein sequence ID" value="NME89216.1"/>
    <property type="molecule type" value="Genomic_DNA"/>
</dbReference>
<keyword evidence="4" id="KW-1185">Reference proteome</keyword>
<evidence type="ECO:0000313" key="4">
    <source>
        <dbReference type="Proteomes" id="UP000076947"/>
    </source>
</evidence>
<dbReference type="AlphaFoldDB" id="A0A110A820"/>
<name>A0A110A820_9CORY</name>
<dbReference type="KEGG" id="csta:CSTAT_02410"/>
<reference evidence="4" key="2">
    <citation type="submission" date="2016-02" db="EMBL/GenBank/DDBJ databases">
        <authorList>
            <person name="Kaur G."/>
            <person name="Nair G.R."/>
            <person name="Mayilraj S."/>
        </authorList>
    </citation>
    <scope>NUCLEOTIDE SEQUENCE [LARGE SCALE GENOMIC DNA]</scope>
    <source>
        <strain evidence="4">GA-15</strain>
    </source>
</reference>
<protein>
    <recommendedName>
        <fullName evidence="6">DUF2273 domain-containing protein</fullName>
    </recommendedName>
</protein>
<dbReference type="Proteomes" id="UP000076947">
    <property type="component" value="Unassembled WGS sequence"/>
</dbReference>
<reference evidence="2 5" key="3">
    <citation type="submission" date="2020-04" db="EMBL/GenBank/DDBJ databases">
        <authorList>
            <person name="Hitch T.C.A."/>
            <person name="Wylensek D."/>
            <person name="Clavel T."/>
        </authorList>
    </citation>
    <scope>NUCLEOTIDE SEQUENCE [LARGE SCALE GENOMIC DNA]</scope>
    <source>
        <strain evidence="2 5">BL-383-APC-3D</strain>
    </source>
</reference>
<comment type="caution">
    <text evidence="3">The sequence shown here is derived from an EMBL/GenBank/DDBJ whole genome shotgun (WGS) entry which is preliminary data.</text>
</comment>
<accession>A0A110A820</accession>
<dbReference type="GeneID" id="78284845"/>
<evidence type="ECO:0000313" key="2">
    <source>
        <dbReference type="EMBL" id="NME89216.1"/>
    </source>
</evidence>
<dbReference type="RefSeq" id="WP_066792426.1">
    <property type="nucleotide sequence ID" value="NZ_CAJFGC010000018.1"/>
</dbReference>
<dbReference type="STRING" id="1705.CA21670_01705"/>
<feature type="transmembrane region" description="Helical" evidence="1">
    <location>
        <begin position="6"/>
        <end position="39"/>
    </location>
</feature>
<dbReference type="EMBL" id="LSTQ01000024">
    <property type="protein sequence ID" value="OAH25908.1"/>
    <property type="molecule type" value="Genomic_DNA"/>
</dbReference>
<reference evidence="3" key="1">
    <citation type="submission" date="2016-02" db="EMBL/GenBank/DDBJ databases">
        <authorList>
            <person name="Wen L."/>
            <person name="He K."/>
            <person name="Yang H."/>
        </authorList>
    </citation>
    <scope>NUCLEOTIDE SEQUENCE [LARGE SCALE GENOMIC DNA]</scope>
    <source>
        <strain evidence="3">GA-15</strain>
    </source>
</reference>
<gene>
    <name evidence="3" type="ORF">AYJ05_00170</name>
    <name evidence="2" type="ORF">HF853_05935</name>
</gene>
<evidence type="ECO:0000313" key="3">
    <source>
        <dbReference type="EMBL" id="OAH25908.1"/>
    </source>
</evidence>
<organism evidence="3 4">
    <name type="scientific">Corynebacterium stationis</name>
    <dbReference type="NCBI Taxonomy" id="1705"/>
    <lineage>
        <taxon>Bacteria</taxon>
        <taxon>Bacillati</taxon>
        <taxon>Actinomycetota</taxon>
        <taxon>Actinomycetes</taxon>
        <taxon>Mycobacteriales</taxon>
        <taxon>Corynebacteriaceae</taxon>
        <taxon>Corynebacterium</taxon>
    </lineage>
</organism>
<evidence type="ECO:0000256" key="1">
    <source>
        <dbReference type="SAM" id="Phobius"/>
    </source>
</evidence>